<name>A0A7Y2H145_UNCEI</name>
<protein>
    <recommendedName>
        <fullName evidence="4">Right handed beta helix domain-containing protein</fullName>
    </recommendedName>
</protein>
<reference evidence="2 3" key="1">
    <citation type="submission" date="2020-03" db="EMBL/GenBank/DDBJ databases">
        <title>Metabolic flexibility allows generalist bacteria to become dominant in a frequently disturbed ecosystem.</title>
        <authorList>
            <person name="Chen Y.-J."/>
            <person name="Leung P.M."/>
            <person name="Bay S.K."/>
            <person name="Hugenholtz P."/>
            <person name="Kessler A.J."/>
            <person name="Shelley G."/>
            <person name="Waite D.W."/>
            <person name="Cook P.L."/>
            <person name="Greening C."/>
        </authorList>
    </citation>
    <scope>NUCLEOTIDE SEQUENCE [LARGE SCALE GENOMIC DNA]</scope>
    <source>
        <strain evidence="2">SS_bin_28</strain>
    </source>
</reference>
<dbReference type="EMBL" id="JABDJR010000095">
    <property type="protein sequence ID" value="NNF05644.1"/>
    <property type="molecule type" value="Genomic_DNA"/>
</dbReference>
<dbReference type="AlphaFoldDB" id="A0A7Y2H145"/>
<evidence type="ECO:0000256" key="1">
    <source>
        <dbReference type="SAM" id="SignalP"/>
    </source>
</evidence>
<dbReference type="InterPro" id="IPR011050">
    <property type="entry name" value="Pectin_lyase_fold/virulence"/>
</dbReference>
<feature type="chain" id="PRO_5030872827" description="Right handed beta helix domain-containing protein" evidence="1">
    <location>
        <begin position="23"/>
        <end position="195"/>
    </location>
</feature>
<dbReference type="SUPFAM" id="SSF51126">
    <property type="entry name" value="Pectin lyase-like"/>
    <property type="match status" value="1"/>
</dbReference>
<gene>
    <name evidence="2" type="ORF">HKN21_02675</name>
</gene>
<proteinExistence type="predicted"/>
<dbReference type="InterPro" id="IPR012334">
    <property type="entry name" value="Pectin_lyas_fold"/>
</dbReference>
<evidence type="ECO:0000313" key="3">
    <source>
        <dbReference type="Proteomes" id="UP000547674"/>
    </source>
</evidence>
<comment type="caution">
    <text evidence="2">The sequence shown here is derived from an EMBL/GenBank/DDBJ whole genome shotgun (WGS) entry which is preliminary data.</text>
</comment>
<organism evidence="2 3">
    <name type="scientific">Eiseniibacteriota bacterium</name>
    <dbReference type="NCBI Taxonomy" id="2212470"/>
    <lineage>
        <taxon>Bacteria</taxon>
        <taxon>Candidatus Eiseniibacteriota</taxon>
    </lineage>
</organism>
<feature type="signal peptide" evidence="1">
    <location>
        <begin position="1"/>
        <end position="22"/>
    </location>
</feature>
<evidence type="ECO:0008006" key="4">
    <source>
        <dbReference type="Google" id="ProtNLM"/>
    </source>
</evidence>
<dbReference type="Gene3D" id="2.160.20.10">
    <property type="entry name" value="Single-stranded right-handed beta-helix, Pectin lyase-like"/>
    <property type="match status" value="1"/>
</dbReference>
<accession>A0A7Y2H145</accession>
<feature type="non-terminal residue" evidence="2">
    <location>
        <position position="195"/>
    </location>
</feature>
<sequence>MKTTIVVLGMFLLGVFATQANAEEVNVAPPGSKIPGAITNLDSLLTNPADGMVVNFAPGVYDLQPVSYTEEDCGNCEAESTQVTATRGLKITGRGIWLVGPEEGQAVIRTRAGYGILFEDCRSCQINGLTITGGVRDPDPNATDAAIVVKRSQVTISDCDIQDNIGDAATVNRVVVGIMGIAGRERSNIIVRDNR</sequence>
<evidence type="ECO:0000313" key="2">
    <source>
        <dbReference type="EMBL" id="NNF05644.1"/>
    </source>
</evidence>
<keyword evidence="1" id="KW-0732">Signal</keyword>
<dbReference type="Proteomes" id="UP000547674">
    <property type="component" value="Unassembled WGS sequence"/>
</dbReference>